<dbReference type="GO" id="GO:0003700">
    <property type="term" value="F:DNA-binding transcription factor activity"/>
    <property type="evidence" value="ECO:0007669"/>
    <property type="project" value="InterPro"/>
</dbReference>
<dbReference type="GO" id="GO:0003677">
    <property type="term" value="F:DNA binding"/>
    <property type="evidence" value="ECO:0007669"/>
    <property type="project" value="UniProtKB-KW"/>
</dbReference>
<dbReference type="AlphaFoldDB" id="A0AAX2EDM3"/>
<keyword evidence="2" id="KW-0805">Transcription regulation</keyword>
<dbReference type="Proteomes" id="UP000199735">
    <property type="component" value="Unassembled WGS sequence"/>
</dbReference>
<keyword evidence="1" id="KW-0678">Repressor</keyword>
<name>A0AAX2EDM3_9BACI</name>
<evidence type="ECO:0000256" key="3">
    <source>
        <dbReference type="ARBA" id="ARBA00023125"/>
    </source>
</evidence>
<dbReference type="Gene3D" id="1.10.1660.10">
    <property type="match status" value="1"/>
</dbReference>
<dbReference type="PANTHER" id="PTHR30204:SF69">
    <property type="entry name" value="MERR-FAMILY TRANSCRIPTIONAL REGULATOR"/>
    <property type="match status" value="1"/>
</dbReference>
<gene>
    <name evidence="6" type="ORF">SAMN04489762_1218</name>
</gene>
<accession>A0AAX2EDM3</accession>
<dbReference type="EMBL" id="FOCD01000001">
    <property type="protein sequence ID" value="SEM85805.1"/>
    <property type="molecule type" value="Genomic_DNA"/>
</dbReference>
<evidence type="ECO:0000256" key="4">
    <source>
        <dbReference type="ARBA" id="ARBA00023163"/>
    </source>
</evidence>
<evidence type="ECO:0000256" key="2">
    <source>
        <dbReference type="ARBA" id="ARBA00023015"/>
    </source>
</evidence>
<evidence type="ECO:0000256" key="1">
    <source>
        <dbReference type="ARBA" id="ARBA00022491"/>
    </source>
</evidence>
<protein>
    <submittedName>
        <fullName evidence="6">DNA-binding transcriptional regulator, MerR family</fullName>
    </submittedName>
</protein>
<dbReference type="InterPro" id="IPR047057">
    <property type="entry name" value="MerR_fam"/>
</dbReference>
<evidence type="ECO:0000313" key="6">
    <source>
        <dbReference type="EMBL" id="SEM85805.1"/>
    </source>
</evidence>
<dbReference type="SMART" id="SM00422">
    <property type="entry name" value="HTH_MERR"/>
    <property type="match status" value="1"/>
</dbReference>
<sequence>MKKQKITSGEIARICNINKKTLFYYDQIDLLKPAIVESNGYRYYTLDQIDILSKIRALQSVGFTLLEIKKQLSVDNIATGIETLSQQHCKIEKKINELVIVKEALNQKILELEHYNLVGDH</sequence>
<reference evidence="6 7" key="1">
    <citation type="submission" date="2016-10" db="EMBL/GenBank/DDBJ databases">
        <authorList>
            <person name="Varghese N."/>
            <person name="Submissions S."/>
        </authorList>
    </citation>
    <scope>NUCLEOTIDE SEQUENCE [LARGE SCALE GENOMIC DNA]</scope>
    <source>
        <strain evidence="6 7">DSM 21619</strain>
    </source>
</reference>
<evidence type="ECO:0000259" key="5">
    <source>
        <dbReference type="PROSITE" id="PS50937"/>
    </source>
</evidence>
<dbReference type="PROSITE" id="PS50937">
    <property type="entry name" value="HTH_MERR_2"/>
    <property type="match status" value="1"/>
</dbReference>
<comment type="caution">
    <text evidence="6">The sequence shown here is derived from an EMBL/GenBank/DDBJ whole genome shotgun (WGS) entry which is preliminary data.</text>
</comment>
<dbReference type="SUPFAM" id="SSF46955">
    <property type="entry name" value="Putative DNA-binding domain"/>
    <property type="match status" value="1"/>
</dbReference>
<keyword evidence="4" id="KW-0804">Transcription</keyword>
<feature type="domain" description="HTH merR-type" evidence="5">
    <location>
        <begin position="5"/>
        <end position="74"/>
    </location>
</feature>
<dbReference type="Pfam" id="PF13411">
    <property type="entry name" value="MerR_1"/>
    <property type="match status" value="1"/>
</dbReference>
<proteinExistence type="predicted"/>
<dbReference type="RefSeq" id="WP_093880050.1">
    <property type="nucleotide sequence ID" value="NZ_FOCD01000001.1"/>
</dbReference>
<organism evidence="6 7">
    <name type="scientific">Terribacillus saccharophilus</name>
    <dbReference type="NCBI Taxonomy" id="361277"/>
    <lineage>
        <taxon>Bacteria</taxon>
        <taxon>Bacillati</taxon>
        <taxon>Bacillota</taxon>
        <taxon>Bacilli</taxon>
        <taxon>Bacillales</taxon>
        <taxon>Bacillaceae</taxon>
        <taxon>Terribacillus</taxon>
    </lineage>
</organism>
<keyword evidence="3 6" id="KW-0238">DNA-binding</keyword>
<dbReference type="InterPro" id="IPR000551">
    <property type="entry name" value="MerR-type_HTH_dom"/>
</dbReference>
<dbReference type="PROSITE" id="PS00552">
    <property type="entry name" value="HTH_MERR_1"/>
    <property type="match status" value="1"/>
</dbReference>
<dbReference type="PANTHER" id="PTHR30204">
    <property type="entry name" value="REDOX-CYCLING DRUG-SENSING TRANSCRIPTIONAL ACTIVATOR SOXR"/>
    <property type="match status" value="1"/>
</dbReference>
<dbReference type="InterPro" id="IPR009061">
    <property type="entry name" value="DNA-bd_dom_put_sf"/>
</dbReference>
<evidence type="ECO:0000313" key="7">
    <source>
        <dbReference type="Proteomes" id="UP000199735"/>
    </source>
</evidence>